<evidence type="ECO:0000313" key="5">
    <source>
        <dbReference type="Proteomes" id="UP001138672"/>
    </source>
</evidence>
<dbReference type="EMBL" id="JAUSUU010000006">
    <property type="protein sequence ID" value="MDQ0335829.1"/>
    <property type="molecule type" value="Genomic_DNA"/>
</dbReference>
<keyword evidence="1 3" id="KW-0808">Transferase</keyword>
<organism evidence="3 5">
    <name type="scientific">Formosa algae</name>
    <dbReference type="NCBI Taxonomy" id="225843"/>
    <lineage>
        <taxon>Bacteria</taxon>
        <taxon>Pseudomonadati</taxon>
        <taxon>Bacteroidota</taxon>
        <taxon>Flavobacteriia</taxon>
        <taxon>Flavobacteriales</taxon>
        <taxon>Flavobacteriaceae</taxon>
        <taxon>Formosa</taxon>
    </lineage>
</organism>
<dbReference type="OrthoDB" id="5419426at2"/>
<dbReference type="PANTHER" id="PTHR13947">
    <property type="entry name" value="GNAT FAMILY N-ACETYLTRANSFERASE"/>
    <property type="match status" value="1"/>
</dbReference>
<dbReference type="EC" id="2.3.1.-" evidence="3"/>
<protein>
    <submittedName>
        <fullName evidence="3">Acetyltransferase</fullName>
        <ecNumber evidence="3">2.3.1.-</ecNumber>
    </submittedName>
</protein>
<dbReference type="Proteomes" id="UP001138672">
    <property type="component" value="Unassembled WGS sequence"/>
</dbReference>
<reference evidence="3" key="1">
    <citation type="submission" date="2021-03" db="EMBL/GenBank/DDBJ databases">
        <title>Genomic Encyclopedia of Type Strains, Phase IV (KMG-IV): sequencing the most valuable type-strain genomes for metagenomic binning, comparative biology and taxonomic classification.</title>
        <authorList>
            <person name="Goeker M."/>
        </authorList>
    </citation>
    <scope>NUCLEOTIDE SEQUENCE</scope>
    <source>
        <strain evidence="3">DSM 15523</strain>
        <strain evidence="4 6">DSM 16476</strain>
    </source>
</reference>
<evidence type="ECO:0000313" key="4">
    <source>
        <dbReference type="EMBL" id="MDQ0335829.1"/>
    </source>
</evidence>
<dbReference type="PROSITE" id="PS51186">
    <property type="entry name" value="GNAT"/>
    <property type="match status" value="1"/>
</dbReference>
<dbReference type="GO" id="GO:0008080">
    <property type="term" value="F:N-acetyltransferase activity"/>
    <property type="evidence" value="ECO:0007669"/>
    <property type="project" value="InterPro"/>
</dbReference>
<sequence length="160" mass="17878">MSHFEIREIQTKDNQQVAEVIRTVLVEFGVPKVGTAYEDEALNDMFEAYNNPNMVYFVVEDHNKIIGGAGIAPLPEAEGVCELQKMYFLDVARGKGVGSKMMHTCLEYAKTLGFKTCYLETLPYMTSATALYKKTGFKNLEGPLGNTGHYSCNVWMTKAL</sequence>
<dbReference type="Proteomes" id="UP001231587">
    <property type="component" value="Unassembled WGS sequence"/>
</dbReference>
<keyword evidence="6" id="KW-1185">Reference proteome</keyword>
<dbReference type="CDD" id="cd04301">
    <property type="entry name" value="NAT_SF"/>
    <property type="match status" value="1"/>
</dbReference>
<dbReference type="SUPFAM" id="SSF55729">
    <property type="entry name" value="Acyl-CoA N-acyltransferases (Nat)"/>
    <property type="match status" value="1"/>
</dbReference>
<dbReference type="RefSeq" id="WP_083495615.1">
    <property type="nucleotide sequence ID" value="NZ_JAGGJQ010000005.1"/>
</dbReference>
<dbReference type="InterPro" id="IPR016181">
    <property type="entry name" value="Acyl_CoA_acyltransferase"/>
</dbReference>
<dbReference type="PANTHER" id="PTHR13947:SF37">
    <property type="entry name" value="LD18367P"/>
    <property type="match status" value="1"/>
</dbReference>
<accession>A0A9X1CCJ4</accession>
<evidence type="ECO:0000313" key="6">
    <source>
        <dbReference type="Proteomes" id="UP001231587"/>
    </source>
</evidence>
<comment type="caution">
    <text evidence="3">The sequence shown here is derived from an EMBL/GenBank/DDBJ whole genome shotgun (WGS) entry which is preliminary data.</text>
</comment>
<dbReference type="AlphaFoldDB" id="A0A9X1CCJ4"/>
<proteinExistence type="predicted"/>
<feature type="domain" description="N-acetyltransferase" evidence="2">
    <location>
        <begin position="4"/>
        <end position="160"/>
    </location>
</feature>
<name>A0A9X1CCJ4_9FLAO</name>
<keyword evidence="3" id="KW-0012">Acyltransferase</keyword>
<dbReference type="EMBL" id="JAGGJQ010000005">
    <property type="protein sequence ID" value="MBP1840229.1"/>
    <property type="molecule type" value="Genomic_DNA"/>
</dbReference>
<dbReference type="InterPro" id="IPR050769">
    <property type="entry name" value="NAT_camello-type"/>
</dbReference>
<evidence type="ECO:0000259" key="2">
    <source>
        <dbReference type="PROSITE" id="PS51186"/>
    </source>
</evidence>
<dbReference type="Pfam" id="PF00583">
    <property type="entry name" value="Acetyltransf_1"/>
    <property type="match status" value="1"/>
</dbReference>
<gene>
    <name evidence="3" type="ORF">J2Z56_002156</name>
    <name evidence="4" type="ORF">J2Z57_002280</name>
</gene>
<evidence type="ECO:0000256" key="1">
    <source>
        <dbReference type="ARBA" id="ARBA00022679"/>
    </source>
</evidence>
<dbReference type="InterPro" id="IPR000182">
    <property type="entry name" value="GNAT_dom"/>
</dbReference>
<dbReference type="Gene3D" id="3.40.630.30">
    <property type="match status" value="1"/>
</dbReference>
<evidence type="ECO:0000313" key="3">
    <source>
        <dbReference type="EMBL" id="MBP1840229.1"/>
    </source>
</evidence>